<dbReference type="PROSITE" id="PS50053">
    <property type="entry name" value="UBIQUITIN_2"/>
    <property type="match status" value="1"/>
</dbReference>
<evidence type="ECO:0000259" key="4">
    <source>
        <dbReference type="PROSITE" id="PS50053"/>
    </source>
</evidence>
<dbReference type="PROSITE" id="PS00070">
    <property type="entry name" value="ALDEHYDE_DEHYDR_CYS"/>
    <property type="match status" value="1"/>
</dbReference>
<evidence type="ECO:0000256" key="1">
    <source>
        <dbReference type="ARBA" id="ARBA00009986"/>
    </source>
</evidence>
<dbReference type="InterPro" id="IPR016160">
    <property type="entry name" value="Ald_DH_CS_CYS"/>
</dbReference>
<evidence type="ECO:0000256" key="3">
    <source>
        <dbReference type="ARBA" id="ARBA00023027"/>
    </source>
</evidence>
<dbReference type="OrthoDB" id="440325at2759"/>
<evidence type="ECO:0000256" key="2">
    <source>
        <dbReference type="ARBA" id="ARBA00023002"/>
    </source>
</evidence>
<dbReference type="SUPFAM" id="SSF52047">
    <property type="entry name" value="RNI-like"/>
    <property type="match status" value="1"/>
</dbReference>
<dbReference type="InterPro" id="IPR044638">
    <property type="entry name" value="ALDH7A1-like"/>
</dbReference>
<dbReference type="InterPro" id="IPR015590">
    <property type="entry name" value="Aldehyde_DH_dom"/>
</dbReference>
<proteinExistence type="inferred from homology"/>
<keyword evidence="2" id="KW-0560">Oxidoreductase</keyword>
<protein>
    <submittedName>
        <fullName evidence="5">Succinate-semialdehyde dehydrogenase, mitochondrial</fullName>
    </submittedName>
</protein>
<dbReference type="Proteomes" id="UP000591131">
    <property type="component" value="Unassembled WGS sequence"/>
</dbReference>
<dbReference type="PANTHER" id="PTHR43521:SF7">
    <property type="entry name" value="DELTA-1-PYRROLINE-5-CARBOXYLATE DEHYDROGENASE 12A1, MITOCHONDRIAL"/>
    <property type="match status" value="1"/>
</dbReference>
<evidence type="ECO:0000313" key="5">
    <source>
        <dbReference type="EMBL" id="KAF4655807.1"/>
    </source>
</evidence>
<dbReference type="Pfam" id="PF00171">
    <property type="entry name" value="Aldedh"/>
    <property type="match status" value="2"/>
</dbReference>
<keyword evidence="6" id="KW-1185">Reference proteome</keyword>
<dbReference type="InterPro" id="IPR016161">
    <property type="entry name" value="Ald_DH/histidinol_DH"/>
</dbReference>
<organism evidence="5 6">
    <name type="scientific">Perkinsus chesapeaki</name>
    <name type="common">Clam parasite</name>
    <name type="synonym">Perkinsus andrewsi</name>
    <dbReference type="NCBI Taxonomy" id="330153"/>
    <lineage>
        <taxon>Eukaryota</taxon>
        <taxon>Sar</taxon>
        <taxon>Alveolata</taxon>
        <taxon>Perkinsozoa</taxon>
        <taxon>Perkinsea</taxon>
        <taxon>Perkinsida</taxon>
        <taxon>Perkinsidae</taxon>
        <taxon>Perkinsus</taxon>
    </lineage>
</organism>
<dbReference type="SUPFAM" id="SSF53720">
    <property type="entry name" value="ALDH-like"/>
    <property type="match status" value="1"/>
</dbReference>
<dbReference type="EMBL" id="JAAPAO010000636">
    <property type="protein sequence ID" value="KAF4655807.1"/>
    <property type="molecule type" value="Genomic_DNA"/>
</dbReference>
<dbReference type="InterPro" id="IPR032675">
    <property type="entry name" value="LRR_dom_sf"/>
</dbReference>
<accession>A0A7J6L9A9</accession>
<dbReference type="PANTHER" id="PTHR43521">
    <property type="entry name" value="ALPHA-AMINOADIPIC SEMIALDEHYDE DEHYDROGENASE"/>
    <property type="match status" value="1"/>
</dbReference>
<dbReference type="AlphaFoldDB" id="A0A7J6L9A9"/>
<feature type="domain" description="Ubiquitin-like" evidence="4">
    <location>
        <begin position="868"/>
        <end position="902"/>
    </location>
</feature>
<sequence length="1028" mass="114197">MSQLHDELLIGCILPWLVEDVSDAVWLSSVCQSWRRSVLNHLHFRCRDGYGVLKLTVCRSTGKLPVALLETFGGFIGEAAVLWGGCEAELEEAVGSGYYPNLKSITSPYMRPSERLLDNIVKLVRLNFSFCEEIDDDGVSLCCSKLPNLVELLLSWTCISIEGHGWLDDETQLRPWRVLRLDLTKVPIPLVAAVCCSPITRHSLQDLGFTITYEQDSLHGLRLFQQSVQECRSLRSMHAITVNAPSGIPPLDVALSATLTSLSLENYSMSDHFVQCSLKPCSNLVKLEIRGVHLAMSDEEMLHTFQWLGSNPRLQWLDLSDITDISDSCFLEAYFAALQTISPAPLRVLKIAGWMVMEGMLLDLLESSPNITFLDLMRTGVTTSMSVLLHGLWSKRVTLPDAPRGRTSYSYPGHGLHEIENEFNDFKRLTMAYQRICNMRREPTHGVEIIDSSANLISIMHRSAFVVRANAGGYLDSDVAPSLRQPLIRQLSTVAAVKQVEKAEEGVNAAKKKSTPRHKRRETRPDVLSFSIFDPFRVGGEPVKLHNFVDGQWLRAESHKSVVDPLNGEVMAEMPQTNETELEPFLESMKSVPKCGLHNPLRHLERYRLYGKVSCQLASALRIPEIRNHFAKCIQRVTPKSWTSCLNEVDTVRVFLDNFSGDQVRFLARGITTPGDLVGQETRGYRWPFGSTVLITPYVFPLAIPVLQLMGALYMGNHVTLKCSSIASVVMEEWIRLMLSVGAPKTDVDLLHSDRRVAEQLATNGRIKVSTSGLDWKILGPVKNLPAQLDHVARACDEDAFAYSGQSCSAQGVLFAHQDWVQAGLFQKMEKFAAERSLADLTIGPVLSHSTTWLLDHIKQILKLPGARLLFGGRALEDHSVARRYGLIEPTALYVPLEQLSGNPDALALCSKETLAPIQICTKYSDSQFPQLLDIIENLDSHLTAGLVTDDPQVRHAVLGATVNGTTYVGLRSALALGPSHHWLGPGGDPRAAGLGTADAIKSVWSYHREIVEDDTPIDEDWARPPPS</sequence>
<comment type="similarity">
    <text evidence="1">Belongs to the aldehyde dehydrogenase family.</text>
</comment>
<keyword evidence="3" id="KW-0520">NAD</keyword>
<dbReference type="InterPro" id="IPR016162">
    <property type="entry name" value="Ald_DH_N"/>
</dbReference>
<dbReference type="InterPro" id="IPR016163">
    <property type="entry name" value="Ald_DH_C"/>
</dbReference>
<dbReference type="Gene3D" id="3.40.309.10">
    <property type="entry name" value="Aldehyde Dehydrogenase, Chain A, domain 2"/>
    <property type="match status" value="1"/>
</dbReference>
<reference evidence="5 6" key="1">
    <citation type="submission" date="2020-04" db="EMBL/GenBank/DDBJ databases">
        <title>Perkinsus chesapeaki whole genome sequence.</title>
        <authorList>
            <person name="Bogema D.R."/>
        </authorList>
    </citation>
    <scope>NUCLEOTIDE SEQUENCE [LARGE SCALE GENOMIC DNA]</scope>
    <source>
        <strain evidence="5">ATCC PRA-425</strain>
    </source>
</reference>
<dbReference type="Gene3D" id="3.80.10.10">
    <property type="entry name" value="Ribonuclease Inhibitor"/>
    <property type="match status" value="2"/>
</dbReference>
<dbReference type="InterPro" id="IPR000626">
    <property type="entry name" value="Ubiquitin-like_dom"/>
</dbReference>
<evidence type="ECO:0000313" key="6">
    <source>
        <dbReference type="Proteomes" id="UP000591131"/>
    </source>
</evidence>
<name>A0A7J6L9A9_PERCH</name>
<dbReference type="Gene3D" id="3.40.605.10">
    <property type="entry name" value="Aldehyde Dehydrogenase, Chain A, domain 1"/>
    <property type="match status" value="1"/>
</dbReference>
<comment type="caution">
    <text evidence="5">The sequence shown here is derived from an EMBL/GenBank/DDBJ whole genome shotgun (WGS) entry which is preliminary data.</text>
</comment>
<gene>
    <name evidence="5" type="primary">ALDH5A1_5</name>
    <name evidence="5" type="ORF">FOL47_009270</name>
</gene>
<dbReference type="GO" id="GO:0004029">
    <property type="term" value="F:aldehyde dehydrogenase (NAD+) activity"/>
    <property type="evidence" value="ECO:0007669"/>
    <property type="project" value="InterPro"/>
</dbReference>